<sequence length="528" mass="57278">VSRTPRPAYKTCSRKARASRLSPPTPTQSTQNILQQAERARQNMSWTTRVIPLLVAATSICFLSAAAASNSTSSHSHPGHHLLTRLSQWREHYLSDASSHAGGAGGVRRHTVLAWVLAFLAASVSSAGGVGGGSLFLPILNLVAGLTLKRATTYSSFMVTGGAASNVLYNLWRARGRPALIDYDIALLFQPCLLLGVSIGVVCNVMFPEWLITALFSLFLAFCTAKTCRAGAKIWRSESAGAGAPAAAARHDHKEPLLLGGLPQPAEDDGGQAARNGGSGAGVGFPWKDVAVLVVVWLCFFLLHVFIGDKHGKGSDQHKALRSGILACHRVPGALRRGFHSLYHIRKEEEAGCTSPRRWQGKFFCAHEDGELAGARAPAGRFRDRISERPLRHRRRAASQPRSPSDRDTPADCGGDVFVHGAVLRVHVDGPVHPAGHGRDRGGLGLRGDMLLRLDRRGGPDRAGRQEVRAGVDDRVPGHRHHGAQHRDRHLLRSPRCLDAVHRRSVHGVQAALLTDIRQYDSLYYMRI</sequence>
<keyword evidence="9" id="KW-1185">Reference proteome</keyword>
<dbReference type="PANTHER" id="PTHR14255">
    <property type="entry name" value="CEREBLON"/>
    <property type="match status" value="1"/>
</dbReference>
<reference evidence="9" key="2">
    <citation type="journal article" date="2017" name="Nat. Plants">
        <title>The Aegilops tauschii genome reveals multiple impacts of transposons.</title>
        <authorList>
            <person name="Zhao G."/>
            <person name="Zou C."/>
            <person name="Li K."/>
            <person name="Wang K."/>
            <person name="Li T."/>
            <person name="Gao L."/>
            <person name="Zhang X."/>
            <person name="Wang H."/>
            <person name="Yang Z."/>
            <person name="Liu X."/>
            <person name="Jiang W."/>
            <person name="Mao L."/>
            <person name="Kong X."/>
            <person name="Jiao Y."/>
            <person name="Jia J."/>
        </authorList>
    </citation>
    <scope>NUCLEOTIDE SEQUENCE [LARGE SCALE GENOMIC DNA]</scope>
    <source>
        <strain evidence="9">cv. AL8/78</strain>
    </source>
</reference>
<reference evidence="8" key="3">
    <citation type="journal article" date="2017" name="Nature">
        <title>Genome sequence of the progenitor of the wheat D genome Aegilops tauschii.</title>
        <authorList>
            <person name="Luo M.C."/>
            <person name="Gu Y.Q."/>
            <person name="Puiu D."/>
            <person name="Wang H."/>
            <person name="Twardziok S.O."/>
            <person name="Deal K.R."/>
            <person name="Huo N."/>
            <person name="Zhu T."/>
            <person name="Wang L."/>
            <person name="Wang Y."/>
            <person name="McGuire P.E."/>
            <person name="Liu S."/>
            <person name="Long H."/>
            <person name="Ramasamy R.K."/>
            <person name="Rodriguez J.C."/>
            <person name="Van S.L."/>
            <person name="Yuan L."/>
            <person name="Wang Z."/>
            <person name="Xia Z."/>
            <person name="Xiao L."/>
            <person name="Anderson O.D."/>
            <person name="Ouyang S."/>
            <person name="Liang Y."/>
            <person name="Zimin A.V."/>
            <person name="Pertea G."/>
            <person name="Qi P."/>
            <person name="Bennetzen J.L."/>
            <person name="Dai X."/>
            <person name="Dawson M.W."/>
            <person name="Muller H.G."/>
            <person name="Kugler K."/>
            <person name="Rivarola-Duarte L."/>
            <person name="Spannagl M."/>
            <person name="Mayer K.F.X."/>
            <person name="Lu F.H."/>
            <person name="Bevan M.W."/>
            <person name="Leroy P."/>
            <person name="Li P."/>
            <person name="You F.M."/>
            <person name="Sun Q."/>
            <person name="Liu Z."/>
            <person name="Lyons E."/>
            <person name="Wicker T."/>
            <person name="Salzberg S.L."/>
            <person name="Devos K.M."/>
            <person name="Dvorak J."/>
        </authorList>
    </citation>
    <scope>NUCLEOTIDE SEQUENCE [LARGE SCALE GENOMIC DNA]</scope>
    <source>
        <strain evidence="8">cv. AL8/78</strain>
    </source>
</reference>
<evidence type="ECO:0000256" key="3">
    <source>
        <dbReference type="ARBA" id="ARBA00022692"/>
    </source>
</evidence>
<feature type="compositionally biased region" description="Basic and acidic residues" evidence="6">
    <location>
        <begin position="381"/>
        <end position="390"/>
    </location>
</feature>
<evidence type="ECO:0000256" key="2">
    <source>
        <dbReference type="ARBA" id="ARBA00009142"/>
    </source>
</evidence>
<evidence type="ECO:0000256" key="5">
    <source>
        <dbReference type="ARBA" id="ARBA00023136"/>
    </source>
</evidence>
<comment type="subcellular location">
    <subcellularLocation>
        <location evidence="1">Membrane</location>
        <topology evidence="1">Multi-pass membrane protein</topology>
    </subcellularLocation>
</comment>
<dbReference type="AlphaFoldDB" id="A0A453FPZ8"/>
<reference evidence="8" key="4">
    <citation type="submission" date="2019-03" db="UniProtKB">
        <authorList>
            <consortium name="EnsemblPlants"/>
        </authorList>
    </citation>
    <scope>IDENTIFICATION</scope>
</reference>
<evidence type="ECO:0000256" key="1">
    <source>
        <dbReference type="ARBA" id="ARBA00004141"/>
    </source>
</evidence>
<dbReference type="GO" id="GO:0031464">
    <property type="term" value="C:Cul4A-RING E3 ubiquitin ligase complex"/>
    <property type="evidence" value="ECO:0007669"/>
    <property type="project" value="TreeGrafter"/>
</dbReference>
<reference evidence="9" key="1">
    <citation type="journal article" date="2014" name="Science">
        <title>Ancient hybridizations among the ancestral genomes of bread wheat.</title>
        <authorList>
            <consortium name="International Wheat Genome Sequencing Consortium,"/>
            <person name="Marcussen T."/>
            <person name="Sandve S.R."/>
            <person name="Heier L."/>
            <person name="Spannagl M."/>
            <person name="Pfeifer M."/>
            <person name="Jakobsen K.S."/>
            <person name="Wulff B.B."/>
            <person name="Steuernagel B."/>
            <person name="Mayer K.F."/>
            <person name="Olsen O.A."/>
        </authorList>
    </citation>
    <scope>NUCLEOTIDE SEQUENCE [LARGE SCALE GENOMIC DNA]</scope>
    <source>
        <strain evidence="9">cv. AL8/78</strain>
    </source>
</reference>
<feature type="region of interest" description="Disordered" evidence="6">
    <location>
        <begin position="1"/>
        <end position="31"/>
    </location>
</feature>
<dbReference type="Proteomes" id="UP000015105">
    <property type="component" value="Chromosome 3D"/>
</dbReference>
<feature type="region of interest" description="Disordered" evidence="6">
    <location>
        <begin position="376"/>
        <end position="412"/>
    </location>
</feature>
<dbReference type="Gramene" id="AET3Gv20740000.6">
    <property type="protein sequence ID" value="AET3Gv20740000.6"/>
    <property type="gene ID" value="AET3Gv20740000"/>
</dbReference>
<keyword evidence="5 7" id="KW-0472">Membrane</keyword>
<organism evidence="8 9">
    <name type="scientific">Aegilops tauschii subsp. strangulata</name>
    <name type="common">Goatgrass</name>
    <dbReference type="NCBI Taxonomy" id="200361"/>
    <lineage>
        <taxon>Eukaryota</taxon>
        <taxon>Viridiplantae</taxon>
        <taxon>Streptophyta</taxon>
        <taxon>Embryophyta</taxon>
        <taxon>Tracheophyta</taxon>
        <taxon>Spermatophyta</taxon>
        <taxon>Magnoliopsida</taxon>
        <taxon>Liliopsida</taxon>
        <taxon>Poales</taxon>
        <taxon>Poaceae</taxon>
        <taxon>BOP clade</taxon>
        <taxon>Pooideae</taxon>
        <taxon>Triticodae</taxon>
        <taxon>Triticeae</taxon>
        <taxon>Triticinae</taxon>
        <taxon>Aegilops</taxon>
    </lineage>
</organism>
<keyword evidence="4 7" id="KW-1133">Transmembrane helix</keyword>
<evidence type="ECO:0000313" key="9">
    <source>
        <dbReference type="Proteomes" id="UP000015105"/>
    </source>
</evidence>
<feature type="transmembrane region" description="Helical" evidence="7">
    <location>
        <begin position="112"/>
        <end position="139"/>
    </location>
</feature>
<reference evidence="8" key="5">
    <citation type="journal article" date="2021" name="G3 (Bethesda)">
        <title>Aegilops tauschii genome assembly Aet v5.0 features greater sequence contiguity and improved annotation.</title>
        <authorList>
            <person name="Wang L."/>
            <person name="Zhu T."/>
            <person name="Rodriguez J.C."/>
            <person name="Deal K.R."/>
            <person name="Dubcovsky J."/>
            <person name="McGuire P.E."/>
            <person name="Lux T."/>
            <person name="Spannagl M."/>
            <person name="Mayer K.F.X."/>
            <person name="Baldrich P."/>
            <person name="Meyers B.C."/>
            <person name="Huo N."/>
            <person name="Gu Y.Q."/>
            <person name="Zhou H."/>
            <person name="Devos K.M."/>
            <person name="Bennetzen J.L."/>
            <person name="Unver T."/>
            <person name="Budak H."/>
            <person name="Gulick P.J."/>
            <person name="Galiba G."/>
            <person name="Kalapos B."/>
            <person name="Nelson D.R."/>
            <person name="Li P."/>
            <person name="You F.M."/>
            <person name="Luo M.C."/>
            <person name="Dvorak J."/>
        </authorList>
    </citation>
    <scope>NUCLEOTIDE SEQUENCE [LARGE SCALE GENOMIC DNA]</scope>
    <source>
        <strain evidence="8">cv. AL8/78</strain>
    </source>
</reference>
<protein>
    <recommendedName>
        <fullName evidence="10">Sulfite exporter TauE/SafE family protein</fullName>
    </recommendedName>
</protein>
<dbReference type="GO" id="GO:0016020">
    <property type="term" value="C:membrane"/>
    <property type="evidence" value="ECO:0007669"/>
    <property type="project" value="UniProtKB-SubCell"/>
</dbReference>
<dbReference type="GO" id="GO:0016567">
    <property type="term" value="P:protein ubiquitination"/>
    <property type="evidence" value="ECO:0007669"/>
    <property type="project" value="TreeGrafter"/>
</dbReference>
<evidence type="ECO:0000256" key="4">
    <source>
        <dbReference type="ARBA" id="ARBA00022989"/>
    </source>
</evidence>
<feature type="transmembrane region" description="Helical" evidence="7">
    <location>
        <begin position="290"/>
        <end position="307"/>
    </location>
</feature>
<dbReference type="EnsemblPlants" id="AET3Gv20740000.6">
    <property type="protein sequence ID" value="AET3Gv20740000.6"/>
    <property type="gene ID" value="AET3Gv20740000"/>
</dbReference>
<dbReference type="PANTHER" id="PTHR14255:SF3">
    <property type="entry name" value="SULFITE EXPORTER TAUE_SAFE FAMILY PROTEIN 5-RELATED"/>
    <property type="match status" value="1"/>
</dbReference>
<proteinExistence type="inferred from homology"/>
<evidence type="ECO:0000256" key="6">
    <source>
        <dbReference type="SAM" id="MobiDB-lite"/>
    </source>
</evidence>
<evidence type="ECO:0000256" key="7">
    <source>
        <dbReference type="SAM" id="Phobius"/>
    </source>
</evidence>
<evidence type="ECO:0000313" key="8">
    <source>
        <dbReference type="EnsemblPlants" id="AET3Gv20740000.6"/>
    </source>
</evidence>
<dbReference type="STRING" id="200361.A0A453FPZ8"/>
<dbReference type="Pfam" id="PF01925">
    <property type="entry name" value="TauE"/>
    <property type="match status" value="1"/>
</dbReference>
<feature type="transmembrane region" description="Helical" evidence="7">
    <location>
        <begin position="184"/>
        <end position="207"/>
    </location>
</feature>
<dbReference type="InterPro" id="IPR002781">
    <property type="entry name" value="TM_pro_TauE-like"/>
</dbReference>
<feature type="transmembrane region" description="Helical" evidence="7">
    <location>
        <begin position="151"/>
        <end position="172"/>
    </location>
</feature>
<comment type="similarity">
    <text evidence="2">Belongs to the 4-toluene sulfonate uptake permease (TSUP) (TC 2.A.102) family.</text>
</comment>
<accession>A0A453FPZ8</accession>
<keyword evidence="3 7" id="KW-0812">Transmembrane</keyword>
<name>A0A453FPZ8_AEGTS</name>
<evidence type="ECO:0008006" key="10">
    <source>
        <dbReference type="Google" id="ProtNLM"/>
    </source>
</evidence>